<dbReference type="Pfam" id="PF15317">
    <property type="entry name" value="Lbh"/>
    <property type="match status" value="1"/>
</dbReference>
<name>A0A8C4QNP0_EPTBU</name>
<dbReference type="GO" id="GO:0005634">
    <property type="term" value="C:nucleus"/>
    <property type="evidence" value="ECO:0007669"/>
    <property type="project" value="TreeGrafter"/>
</dbReference>
<protein>
    <recommendedName>
        <fullName evidence="2">LBH domain-containing protein</fullName>
    </recommendedName>
</protein>
<keyword evidence="4" id="KW-1185">Reference proteome</keyword>
<feature type="compositionally biased region" description="Basic and acidic residues" evidence="1">
    <location>
        <begin position="185"/>
        <end position="195"/>
    </location>
</feature>
<dbReference type="GeneTree" id="ENSGT01010000224489"/>
<reference evidence="3" key="2">
    <citation type="submission" date="2025-09" db="UniProtKB">
        <authorList>
            <consortium name="Ensembl"/>
        </authorList>
    </citation>
    <scope>IDENTIFICATION</scope>
</reference>
<dbReference type="Proteomes" id="UP000694388">
    <property type="component" value="Unplaced"/>
</dbReference>
<feature type="compositionally biased region" description="Acidic residues" evidence="1">
    <location>
        <begin position="143"/>
        <end position="162"/>
    </location>
</feature>
<sequence length="195" mass="22235">MVRNARGRIHNESSYKTKEKVTFGCAAMEEISLQSQDCLAFQIFPDPCDALYGPLARPGKERLPSIVVEPTDVSEVESGELRWPPSEVDKNGEEYEDKEHEKHENGNETEEEENGQGGKKENLMENKETEEEEKENKDTFEKENDEESHDENSTEDEVEQENDEAKEANEEEFCLSEMVPCPSPKEPEHPADEGL</sequence>
<evidence type="ECO:0000256" key="1">
    <source>
        <dbReference type="SAM" id="MobiDB-lite"/>
    </source>
</evidence>
<dbReference type="AlphaFoldDB" id="A0A8C4QNP0"/>
<feature type="compositionally biased region" description="Basic and acidic residues" evidence="1">
    <location>
        <begin position="87"/>
        <end position="106"/>
    </location>
</feature>
<dbReference type="OMA" id="ANEEEFC"/>
<feature type="domain" description="LBH" evidence="2">
    <location>
        <begin position="27"/>
        <end position="104"/>
    </location>
</feature>
<organism evidence="3 4">
    <name type="scientific">Eptatretus burgeri</name>
    <name type="common">Inshore hagfish</name>
    <dbReference type="NCBI Taxonomy" id="7764"/>
    <lineage>
        <taxon>Eukaryota</taxon>
        <taxon>Metazoa</taxon>
        <taxon>Chordata</taxon>
        <taxon>Craniata</taxon>
        <taxon>Vertebrata</taxon>
        <taxon>Cyclostomata</taxon>
        <taxon>Myxini</taxon>
        <taxon>Myxiniformes</taxon>
        <taxon>Myxinidae</taxon>
        <taxon>Eptatretinae</taxon>
        <taxon>Eptatretus</taxon>
    </lineage>
</organism>
<evidence type="ECO:0000259" key="2">
    <source>
        <dbReference type="Pfam" id="PF15317"/>
    </source>
</evidence>
<accession>A0A8C4QNP0</accession>
<reference evidence="3" key="1">
    <citation type="submission" date="2025-08" db="UniProtKB">
        <authorList>
            <consortium name="Ensembl"/>
        </authorList>
    </citation>
    <scope>IDENTIFICATION</scope>
</reference>
<feature type="region of interest" description="Disordered" evidence="1">
    <location>
        <begin position="55"/>
        <end position="195"/>
    </location>
</feature>
<dbReference type="InterPro" id="IPR038990">
    <property type="entry name" value="LBH_dom"/>
</dbReference>
<feature type="compositionally biased region" description="Basic and acidic residues" evidence="1">
    <location>
        <begin position="118"/>
        <end position="127"/>
    </location>
</feature>
<dbReference type="GO" id="GO:0045893">
    <property type="term" value="P:positive regulation of DNA-templated transcription"/>
    <property type="evidence" value="ECO:0007669"/>
    <property type="project" value="TreeGrafter"/>
</dbReference>
<dbReference type="PANTHER" id="PTHR14987:SF4">
    <property type="entry name" value="PROTEIN LBH-LIKE"/>
    <property type="match status" value="1"/>
</dbReference>
<dbReference type="PANTHER" id="PTHR14987">
    <property type="entry name" value="PROTEIN LBH-RELATED"/>
    <property type="match status" value="1"/>
</dbReference>
<evidence type="ECO:0000313" key="4">
    <source>
        <dbReference type="Proteomes" id="UP000694388"/>
    </source>
</evidence>
<evidence type="ECO:0000313" key="3">
    <source>
        <dbReference type="Ensembl" id="ENSEBUP00000018291.1"/>
    </source>
</evidence>
<dbReference type="Ensembl" id="ENSEBUT00000018867.1">
    <property type="protein sequence ID" value="ENSEBUP00000018291.1"/>
    <property type="gene ID" value="ENSEBUG00000011420.1"/>
</dbReference>
<dbReference type="InterPro" id="IPR042945">
    <property type="entry name" value="LBH_dom_prot"/>
</dbReference>
<proteinExistence type="predicted"/>